<reference evidence="2" key="1">
    <citation type="submission" date="2021-12" db="EMBL/GenBank/DDBJ databases">
        <authorList>
            <person name="Zaccaron A."/>
            <person name="Stergiopoulos I."/>
        </authorList>
    </citation>
    <scope>NUCLEOTIDE SEQUENCE</scope>
    <source>
        <strain evidence="2">Race5_Kim</strain>
    </source>
</reference>
<feature type="region of interest" description="Disordered" evidence="1">
    <location>
        <begin position="1"/>
        <end position="23"/>
    </location>
</feature>
<dbReference type="Proteomes" id="UP000756132">
    <property type="component" value="Chromosome 5"/>
</dbReference>
<dbReference type="KEGG" id="ffu:CLAFUR5_05946"/>
<feature type="compositionally biased region" description="Polar residues" evidence="1">
    <location>
        <begin position="1"/>
        <end position="14"/>
    </location>
</feature>
<feature type="compositionally biased region" description="Polar residues" evidence="1">
    <location>
        <begin position="137"/>
        <end position="152"/>
    </location>
</feature>
<sequence length="436" mass="47079">MARNTLTSGTSNRETASRRAAGRYLDLARGREVSDYERIHFLMTPGEEDEGDRPSPPPVTRQSRVQVIDLCGGSDEEDDEREDEKLPDKQTVFDGSVQAREQSLRSNKDVVVQQAPPPTLPVSKTRLPAHFYDGGRSLSQKTSGSLSTQHAQSARPLQGDRPTTVTTGKRRDEEDLDHGDHHFQPALRDPRSLGGHGKGMPRIAYTTTNSRPTQPHVASAAKVTVAGHAAQDAQPPQPSRKLWGGQGRKKRTNVLGPPSTTADTRGIARPSGTTSISSPRTEHSAPRATPASTSSIVLAHGTRPCRRPGERVVTDRSGRPFAAMRARVAPVQAMADNARSATSAASAYNGNRPAAGTRAGAVSRAATVPTQQAQPSQLSRALPAEQESRPAKKRKYFADLTGEDAGQEVVYKEISEDESRRFCGLPVKDKAYVNLV</sequence>
<organism evidence="2 3">
    <name type="scientific">Passalora fulva</name>
    <name type="common">Tomato leaf mold</name>
    <name type="synonym">Cladosporium fulvum</name>
    <dbReference type="NCBI Taxonomy" id="5499"/>
    <lineage>
        <taxon>Eukaryota</taxon>
        <taxon>Fungi</taxon>
        <taxon>Dikarya</taxon>
        <taxon>Ascomycota</taxon>
        <taxon>Pezizomycotina</taxon>
        <taxon>Dothideomycetes</taxon>
        <taxon>Dothideomycetidae</taxon>
        <taxon>Mycosphaerellales</taxon>
        <taxon>Mycosphaerellaceae</taxon>
        <taxon>Fulvia</taxon>
    </lineage>
</organism>
<feature type="compositionally biased region" description="Basic and acidic residues" evidence="1">
    <location>
        <begin position="169"/>
        <end position="191"/>
    </location>
</feature>
<dbReference type="EMBL" id="CP090167">
    <property type="protein sequence ID" value="UJO17960.1"/>
    <property type="molecule type" value="Genomic_DNA"/>
</dbReference>
<feature type="compositionally biased region" description="Polar residues" evidence="1">
    <location>
        <begin position="368"/>
        <end position="379"/>
    </location>
</feature>
<accession>A0A9Q8LI76</accession>
<feature type="region of interest" description="Disordered" evidence="1">
    <location>
        <begin position="43"/>
        <end position="318"/>
    </location>
</feature>
<evidence type="ECO:0000313" key="3">
    <source>
        <dbReference type="Proteomes" id="UP000756132"/>
    </source>
</evidence>
<gene>
    <name evidence="2" type="ORF">CLAFUR5_05946</name>
</gene>
<feature type="region of interest" description="Disordered" evidence="1">
    <location>
        <begin position="344"/>
        <end position="399"/>
    </location>
</feature>
<dbReference type="RefSeq" id="XP_047762326.1">
    <property type="nucleotide sequence ID" value="XM_047905094.1"/>
</dbReference>
<protein>
    <submittedName>
        <fullName evidence="2">Uncharacterized protein</fullName>
    </submittedName>
</protein>
<feature type="compositionally biased region" description="Low complexity" evidence="1">
    <location>
        <begin position="286"/>
        <end position="295"/>
    </location>
</feature>
<evidence type="ECO:0000256" key="1">
    <source>
        <dbReference type="SAM" id="MobiDB-lite"/>
    </source>
</evidence>
<feature type="compositionally biased region" description="Basic and acidic residues" evidence="1">
    <location>
        <begin position="307"/>
        <end position="318"/>
    </location>
</feature>
<proteinExistence type="predicted"/>
<dbReference type="GeneID" id="71985824"/>
<evidence type="ECO:0000313" key="2">
    <source>
        <dbReference type="EMBL" id="UJO17960.1"/>
    </source>
</evidence>
<reference evidence="2" key="2">
    <citation type="journal article" date="2022" name="Microb. Genom.">
        <title>A chromosome-scale genome assembly of the tomato pathogen Cladosporium fulvum reveals a compartmentalized genome architecture and the presence of a dispensable chromosome.</title>
        <authorList>
            <person name="Zaccaron A.Z."/>
            <person name="Chen L.H."/>
            <person name="Samaras A."/>
            <person name="Stergiopoulos I."/>
        </authorList>
    </citation>
    <scope>NUCLEOTIDE SEQUENCE</scope>
    <source>
        <strain evidence="2">Race5_Kim</strain>
    </source>
</reference>
<name>A0A9Q8LI76_PASFU</name>
<keyword evidence="3" id="KW-1185">Reference proteome</keyword>
<dbReference type="AlphaFoldDB" id="A0A9Q8LI76"/>